<sequence>MPLRRFLGGRRHRRAAHDLYIAIIEQARQPDFYLRQHVPDSLDGRFDLIVLHAFLVMRGLGRVDGAGRDEARGVSQALFDLMFADMEQNLRELGVSDMAVGKRVKQMAQAFYGRVAAYEKGLAEGDELLAAALLRNLYGVADPVPPDGVVAEMAAYLRQQDGWLAETRAGLVEGRVRFAPLVEAAQ</sequence>
<comment type="similarity">
    <text evidence="2">Belongs to the UPF0174 family.</text>
</comment>
<evidence type="ECO:0000313" key="5">
    <source>
        <dbReference type="Proteomes" id="UP000004169"/>
    </source>
</evidence>
<dbReference type="Pfam" id="PF03981">
    <property type="entry name" value="Ubiq_cyt_C_chap"/>
    <property type="match status" value="1"/>
</dbReference>
<keyword evidence="5" id="KW-1185">Reference proteome</keyword>
<dbReference type="InterPro" id="IPR021150">
    <property type="entry name" value="Ubiq_cyt_c_chap"/>
</dbReference>
<gene>
    <name evidence="4" type="ORF">PHAMO_340018</name>
</gene>
<accession>H8FUV7</accession>
<reference evidence="4 5" key="1">
    <citation type="journal article" date="2012" name="J. Bacteriol.">
        <title>Draft Genome Sequence of the Purple Photosynthetic Bacterium Phaeospirillum molischianum DSM120, a Particularly Versatile Bacterium.</title>
        <authorList>
            <person name="Duquesne K."/>
            <person name="Prima V."/>
            <person name="Ji B."/>
            <person name="Rouy Z."/>
            <person name="Medigue C."/>
            <person name="Talla E."/>
            <person name="Sturgis J.N."/>
        </authorList>
    </citation>
    <scope>NUCLEOTIDE SEQUENCE [LARGE SCALE GENOMIC DNA]</scope>
    <source>
        <strain evidence="5">DSM120</strain>
    </source>
</reference>
<organism evidence="4 5">
    <name type="scientific">Magnetospirillum molischianum DSM 120</name>
    <dbReference type="NCBI Taxonomy" id="1150626"/>
    <lineage>
        <taxon>Bacteria</taxon>
        <taxon>Pseudomonadati</taxon>
        <taxon>Pseudomonadota</taxon>
        <taxon>Alphaproteobacteria</taxon>
        <taxon>Rhodospirillales</taxon>
        <taxon>Rhodospirillaceae</taxon>
        <taxon>Magnetospirillum</taxon>
    </lineage>
</organism>
<dbReference type="InterPro" id="IPR007129">
    <property type="entry name" value="Ubiqinol_cyt_c_chaperone_CPB3"/>
</dbReference>
<dbReference type="Proteomes" id="UP000004169">
    <property type="component" value="Unassembled WGS sequence"/>
</dbReference>
<evidence type="ECO:0000256" key="1">
    <source>
        <dbReference type="ARBA" id="ARBA00006407"/>
    </source>
</evidence>
<dbReference type="EMBL" id="CAHP01000028">
    <property type="protein sequence ID" value="CCG42145.1"/>
    <property type="molecule type" value="Genomic_DNA"/>
</dbReference>
<evidence type="ECO:0000259" key="3">
    <source>
        <dbReference type="Pfam" id="PF03981"/>
    </source>
</evidence>
<dbReference type="OrthoDB" id="7158889at2"/>
<comment type="similarity">
    <text evidence="1">Belongs to the CBP3 family.</text>
</comment>
<dbReference type="STRING" id="1150626.PHAMO_340018"/>
<feature type="domain" description="Ubiquinol-cytochrome c chaperone" evidence="3">
    <location>
        <begin position="38"/>
        <end position="168"/>
    </location>
</feature>
<dbReference type="AlphaFoldDB" id="H8FUV7"/>
<comment type="caution">
    <text evidence="4">The sequence shown here is derived from an EMBL/GenBank/DDBJ whole genome shotgun (WGS) entry which is preliminary data.</text>
</comment>
<dbReference type="RefSeq" id="WP_002729769.1">
    <property type="nucleotide sequence ID" value="NZ_CAHP01000028.1"/>
</dbReference>
<name>H8FUV7_MAGML</name>
<evidence type="ECO:0000313" key="4">
    <source>
        <dbReference type="EMBL" id="CCG42145.1"/>
    </source>
</evidence>
<evidence type="ECO:0000256" key="2">
    <source>
        <dbReference type="ARBA" id="ARBA00006436"/>
    </source>
</evidence>
<proteinExistence type="inferred from homology"/>
<protein>
    <recommendedName>
        <fullName evidence="3">Ubiquinol-cytochrome c chaperone domain-containing protein</fullName>
    </recommendedName>
</protein>
<dbReference type="eggNOG" id="COG5452">
    <property type="taxonomic scope" value="Bacteria"/>
</dbReference>
<dbReference type="PANTHER" id="PTHR12184:SF1">
    <property type="entry name" value="UBIQUINOL-CYTOCHROME-C REDUCTASE COMPLEX ASSEMBLY FACTOR 1"/>
    <property type="match status" value="1"/>
</dbReference>
<dbReference type="PANTHER" id="PTHR12184">
    <property type="entry name" value="UBIQUINOL-CYTOCHROME C REDUCTASE COMPLEX ASSEMBLY FACTOR 1 FAMILY MEMBER"/>
    <property type="match status" value="1"/>
</dbReference>